<protein>
    <submittedName>
        <fullName evidence="9">Uncharacterized protein</fullName>
    </submittedName>
</protein>
<dbReference type="Proteomes" id="UP000265040">
    <property type="component" value="Chromosome 16"/>
</dbReference>
<keyword evidence="6" id="KW-0472">Membrane</keyword>
<dbReference type="PROSITE" id="PS50835">
    <property type="entry name" value="IG_LIKE"/>
    <property type="match status" value="2"/>
</dbReference>
<dbReference type="AlphaFoldDB" id="A0A3Q1J5W3"/>
<evidence type="ECO:0000256" key="2">
    <source>
        <dbReference type="ARBA" id="ARBA00022692"/>
    </source>
</evidence>
<dbReference type="SUPFAM" id="SSF48726">
    <property type="entry name" value="Immunoglobulin"/>
    <property type="match status" value="3"/>
</dbReference>
<dbReference type="InterPro" id="IPR036179">
    <property type="entry name" value="Ig-like_dom_sf"/>
</dbReference>
<comment type="subcellular location">
    <subcellularLocation>
        <location evidence="1">Membrane</location>
        <topology evidence="1">Single-pass membrane protein</topology>
    </subcellularLocation>
</comment>
<reference evidence="9" key="3">
    <citation type="submission" date="2025-09" db="UniProtKB">
        <authorList>
            <consortium name="Ensembl"/>
        </authorList>
    </citation>
    <scope>IDENTIFICATION</scope>
</reference>
<dbReference type="InterPro" id="IPR007110">
    <property type="entry name" value="Ig-like_dom"/>
</dbReference>
<dbReference type="Ensembl" id="ENSATET00000010855.3">
    <property type="protein sequence ID" value="ENSATEP00000010671.3"/>
    <property type="gene ID" value="ENSATEG00000031073.1"/>
</dbReference>
<evidence type="ECO:0000256" key="3">
    <source>
        <dbReference type="ARBA" id="ARBA00022734"/>
    </source>
</evidence>
<reference evidence="9" key="1">
    <citation type="submission" date="2021-04" db="EMBL/GenBank/DDBJ databases">
        <authorList>
            <consortium name="Wellcome Sanger Institute Data Sharing"/>
        </authorList>
    </citation>
    <scope>NUCLEOTIDE SEQUENCE [LARGE SCALE GENOMIC DNA]</scope>
</reference>
<sequence length="482" mass="53197">MIVLICVTLVFSVRSSNADTGASVLERFCQGAYCITLPKEEITAEAGLCVVIPCSFSMSSYFTSQYIVWSKCEPTESRCGESDIIFDSDENNRNIQAGFMGRVSLLESDVSEENCSIVINDLRESDSGSYELRVNGLYFQSTDRFIFSTRATVNVTGLSQKPTVIVPPLIEGHQTTLTCTAPGLCSGSVPEITWTWRKPRENDSHIPGNITEFRTETLTAVTQRHSSTLTFNTSAEHHSTEVTCKVNFKGDTTTEETVTLNMTCLSQKPTVTVPPLIEGHQTTLTCTAPGLCSGSVPEITWTWRKPGKSDSHIPGNITEFKTETLTAVTQRHSSTLTFNTSAEHHDTEVTCKVNFPGITTREETVTLNVTFLPKILKGSGCEVQSDVLTCVCISEGFPVPTIRWPLLEDQFEYSVITTVSNHTVTSTVIHTVKDTVVECVSSNINGDMHYNLITKVSERQEGECTHNTHNTLHQSLTPVRMY</sequence>
<dbReference type="GO" id="GO:0007155">
    <property type="term" value="P:cell adhesion"/>
    <property type="evidence" value="ECO:0007669"/>
    <property type="project" value="UniProtKB-KW"/>
</dbReference>
<dbReference type="GO" id="GO:0033691">
    <property type="term" value="F:sialic acid binding"/>
    <property type="evidence" value="ECO:0007669"/>
    <property type="project" value="TreeGrafter"/>
</dbReference>
<reference evidence="9" key="2">
    <citation type="submission" date="2025-08" db="UniProtKB">
        <authorList>
            <consortium name="Ensembl"/>
        </authorList>
    </citation>
    <scope>IDENTIFICATION</scope>
</reference>
<evidence type="ECO:0000256" key="1">
    <source>
        <dbReference type="ARBA" id="ARBA00004167"/>
    </source>
</evidence>
<dbReference type="GeneTree" id="ENSGT01150000286924"/>
<keyword evidence="10" id="KW-1185">Reference proteome</keyword>
<evidence type="ECO:0000313" key="9">
    <source>
        <dbReference type="Ensembl" id="ENSATEP00000010671.3"/>
    </source>
</evidence>
<dbReference type="PANTHER" id="PTHR12035:SF128">
    <property type="entry name" value="BRANCHED CHAIN KETO ACID DEHYDROGENASE E1 SUBUNIT BETA,-LIKE-RELATED"/>
    <property type="match status" value="1"/>
</dbReference>
<evidence type="ECO:0000256" key="5">
    <source>
        <dbReference type="ARBA" id="ARBA00022989"/>
    </source>
</evidence>
<dbReference type="InterPro" id="IPR013783">
    <property type="entry name" value="Ig-like_fold"/>
</dbReference>
<feature type="chain" id="PRO_5043949527" evidence="8">
    <location>
        <begin position="19"/>
        <end position="482"/>
    </location>
</feature>
<evidence type="ECO:0000256" key="4">
    <source>
        <dbReference type="ARBA" id="ARBA00022889"/>
    </source>
</evidence>
<dbReference type="STRING" id="64144.ENSATEP00000010671"/>
<keyword evidence="4" id="KW-0130">Cell adhesion</keyword>
<dbReference type="GO" id="GO:0030246">
    <property type="term" value="F:carbohydrate binding"/>
    <property type="evidence" value="ECO:0007669"/>
    <property type="project" value="UniProtKB-KW"/>
</dbReference>
<evidence type="ECO:0000313" key="10">
    <source>
        <dbReference type="Proteomes" id="UP000265040"/>
    </source>
</evidence>
<dbReference type="GO" id="GO:0005886">
    <property type="term" value="C:plasma membrane"/>
    <property type="evidence" value="ECO:0007669"/>
    <property type="project" value="TreeGrafter"/>
</dbReference>
<dbReference type="InterPro" id="IPR003599">
    <property type="entry name" value="Ig_sub"/>
</dbReference>
<keyword evidence="3" id="KW-0430">Lectin</keyword>
<keyword evidence="2" id="KW-0812">Transmembrane</keyword>
<proteinExistence type="inferred from homology"/>
<feature type="signal peptide" evidence="8">
    <location>
        <begin position="1"/>
        <end position="18"/>
    </location>
</feature>
<keyword evidence="5" id="KW-1133">Transmembrane helix</keyword>
<dbReference type="Pfam" id="PF07686">
    <property type="entry name" value="V-set"/>
    <property type="match status" value="1"/>
</dbReference>
<name>A0A3Q1J5W3_ANATE</name>
<evidence type="ECO:0000256" key="6">
    <source>
        <dbReference type="ARBA" id="ARBA00023136"/>
    </source>
</evidence>
<dbReference type="SMART" id="SM00409">
    <property type="entry name" value="IG"/>
    <property type="match status" value="3"/>
</dbReference>
<dbReference type="PANTHER" id="PTHR12035">
    <property type="entry name" value="SIALIC ACID BINDING IMMUNOGLOBULIN-LIKE LECTIN"/>
    <property type="match status" value="1"/>
</dbReference>
<dbReference type="Gene3D" id="2.60.40.10">
    <property type="entry name" value="Immunoglobulins"/>
    <property type="match status" value="4"/>
</dbReference>
<accession>A0A3Q1J5W3</accession>
<evidence type="ECO:0000256" key="8">
    <source>
        <dbReference type="SAM" id="SignalP"/>
    </source>
</evidence>
<comment type="similarity">
    <text evidence="7">Belongs to the immunoglobulin superfamily. SIGLEC (sialic acid binding Ig-like lectin) family.</text>
</comment>
<dbReference type="InterPro" id="IPR051036">
    <property type="entry name" value="SIGLEC"/>
</dbReference>
<evidence type="ECO:0000256" key="7">
    <source>
        <dbReference type="ARBA" id="ARBA00038361"/>
    </source>
</evidence>
<keyword evidence="8" id="KW-0732">Signal</keyword>
<organism evidence="9 10">
    <name type="scientific">Anabas testudineus</name>
    <name type="common">Climbing perch</name>
    <name type="synonym">Anthias testudineus</name>
    <dbReference type="NCBI Taxonomy" id="64144"/>
    <lineage>
        <taxon>Eukaryota</taxon>
        <taxon>Metazoa</taxon>
        <taxon>Chordata</taxon>
        <taxon>Craniata</taxon>
        <taxon>Vertebrata</taxon>
        <taxon>Euteleostomi</taxon>
        <taxon>Actinopterygii</taxon>
        <taxon>Neopterygii</taxon>
        <taxon>Teleostei</taxon>
        <taxon>Neoteleostei</taxon>
        <taxon>Acanthomorphata</taxon>
        <taxon>Anabantaria</taxon>
        <taxon>Anabantiformes</taxon>
        <taxon>Anabantoidei</taxon>
        <taxon>Anabantidae</taxon>
        <taxon>Anabas</taxon>
    </lineage>
</organism>
<dbReference type="InterPro" id="IPR013106">
    <property type="entry name" value="Ig_V-set"/>
</dbReference>